<proteinExistence type="predicted"/>
<keyword evidence="2" id="KW-0238">DNA-binding</keyword>
<evidence type="ECO:0000256" key="2">
    <source>
        <dbReference type="ARBA" id="ARBA00023125"/>
    </source>
</evidence>
<sequence>MFGTERTTSLPVFDAPIKWNGPGGLNEENFPTTMPDLHEIEPYQQPYNPLLFHLIHQEGLSQCHSLPNLTSSSSTLTKSTHIRYTNPHASPSSVLEQNPHGGNNMFALPQSHLSETQSSSIQALAPTSLPGLGLTYQPNEDAQIPGDMDDILPNAEQEDWQMESDQRSQIILGNGNPDRHEATGVNQEAKVTGINVGYKSRMRWTQELHESFVQAVNNLGEATPKSIQIEMGVPGLTIYHIKSHLQITYKQFMISIVPVGLSDTGYLNVVVPGLDHDFSDKRPSCSEGKRRNATEDGGAPKMSSKDSETLHAQLELQKALHEQLKIIKELQLQAEESGRCLQKFMEDRYKEREAFFHATQSMSMTKGVATEGTSAPFSSDKLLVSLDEDLMKDDMLSDLARNDVSTDAELVASPTSKRARIDAESSKATISSNVFQL</sequence>
<gene>
    <name evidence="7" type="ORF">COCNU_08G003120</name>
</gene>
<comment type="caution">
    <text evidence="7">The sequence shown here is derived from an EMBL/GenBank/DDBJ whole genome shotgun (WGS) entry which is preliminary data.</text>
</comment>
<organism evidence="7 8">
    <name type="scientific">Cocos nucifera</name>
    <name type="common">Coconut palm</name>
    <dbReference type="NCBI Taxonomy" id="13894"/>
    <lineage>
        <taxon>Eukaryota</taxon>
        <taxon>Viridiplantae</taxon>
        <taxon>Streptophyta</taxon>
        <taxon>Embryophyta</taxon>
        <taxon>Tracheophyta</taxon>
        <taxon>Spermatophyta</taxon>
        <taxon>Magnoliopsida</taxon>
        <taxon>Liliopsida</taxon>
        <taxon>Arecaceae</taxon>
        <taxon>Arecoideae</taxon>
        <taxon>Cocoseae</taxon>
        <taxon>Attaleinae</taxon>
        <taxon>Cocos</taxon>
    </lineage>
</organism>
<keyword evidence="1" id="KW-0805">Transcription regulation</keyword>
<dbReference type="Pfam" id="PF14379">
    <property type="entry name" value="Myb_CC_LHEQLE"/>
    <property type="match status" value="1"/>
</dbReference>
<feature type="region of interest" description="Disordered" evidence="5">
    <location>
        <begin position="86"/>
        <end position="108"/>
    </location>
</feature>
<evidence type="ECO:0000256" key="4">
    <source>
        <dbReference type="ARBA" id="ARBA00023242"/>
    </source>
</evidence>
<dbReference type="EMBL" id="CM017879">
    <property type="protein sequence ID" value="KAG1358866.1"/>
    <property type="molecule type" value="Genomic_DNA"/>
</dbReference>
<evidence type="ECO:0000259" key="6">
    <source>
        <dbReference type="PROSITE" id="PS51294"/>
    </source>
</evidence>
<dbReference type="InterPro" id="IPR046955">
    <property type="entry name" value="PHR1-like"/>
</dbReference>
<protein>
    <submittedName>
        <fullName evidence="7">Myb family transcription factor PHL5-like</fullName>
    </submittedName>
</protein>
<feature type="compositionally biased region" description="Polar residues" evidence="5">
    <location>
        <begin position="87"/>
        <end position="96"/>
    </location>
</feature>
<feature type="region of interest" description="Disordered" evidence="5">
    <location>
        <begin position="278"/>
        <end position="307"/>
    </location>
</feature>
<dbReference type="Proteomes" id="UP000797356">
    <property type="component" value="Chromosome 8"/>
</dbReference>
<dbReference type="GO" id="GO:0003700">
    <property type="term" value="F:DNA-binding transcription factor activity"/>
    <property type="evidence" value="ECO:0007669"/>
    <property type="project" value="InterPro"/>
</dbReference>
<dbReference type="SUPFAM" id="SSF46689">
    <property type="entry name" value="Homeodomain-like"/>
    <property type="match status" value="1"/>
</dbReference>
<dbReference type="AlphaFoldDB" id="A0A8K0IIK9"/>
<dbReference type="PANTHER" id="PTHR31499:SF79">
    <property type="entry name" value="HTH MYB-TYPE DOMAIN-CONTAINING PROTEIN"/>
    <property type="match status" value="1"/>
</dbReference>
<feature type="domain" description="HTH myb-type" evidence="6">
    <location>
        <begin position="199"/>
        <end position="253"/>
    </location>
</feature>
<dbReference type="GO" id="GO:0003677">
    <property type="term" value="F:DNA binding"/>
    <property type="evidence" value="ECO:0007669"/>
    <property type="project" value="UniProtKB-KW"/>
</dbReference>
<keyword evidence="3" id="KW-0804">Transcription</keyword>
<feature type="region of interest" description="Disordered" evidence="5">
    <location>
        <begin position="132"/>
        <end position="151"/>
    </location>
</feature>
<evidence type="ECO:0000256" key="3">
    <source>
        <dbReference type="ARBA" id="ARBA00023163"/>
    </source>
</evidence>
<evidence type="ECO:0000256" key="1">
    <source>
        <dbReference type="ARBA" id="ARBA00023015"/>
    </source>
</evidence>
<dbReference type="InterPro" id="IPR006447">
    <property type="entry name" value="Myb_dom_plants"/>
</dbReference>
<reference evidence="7" key="1">
    <citation type="journal article" date="2017" name="Gigascience">
        <title>The genome draft of coconut (Cocos nucifera).</title>
        <authorList>
            <person name="Xiao Y."/>
            <person name="Xu P."/>
            <person name="Fan H."/>
            <person name="Baudouin L."/>
            <person name="Xia W."/>
            <person name="Bocs S."/>
            <person name="Xu J."/>
            <person name="Li Q."/>
            <person name="Guo A."/>
            <person name="Zhou L."/>
            <person name="Li J."/>
            <person name="Wu Y."/>
            <person name="Ma Z."/>
            <person name="Armero A."/>
            <person name="Issali A.E."/>
            <person name="Liu N."/>
            <person name="Peng M."/>
            <person name="Yang Y."/>
        </authorList>
    </citation>
    <scope>NUCLEOTIDE SEQUENCE</scope>
    <source>
        <tissue evidence="7">Spear leaf of Hainan Tall coconut</tissue>
    </source>
</reference>
<dbReference type="NCBIfam" id="TIGR01557">
    <property type="entry name" value="myb_SHAQKYF"/>
    <property type="match status" value="1"/>
</dbReference>
<evidence type="ECO:0000313" key="8">
    <source>
        <dbReference type="Proteomes" id="UP000797356"/>
    </source>
</evidence>
<dbReference type="InterPro" id="IPR025756">
    <property type="entry name" value="Myb_CC_LHEQLE"/>
</dbReference>
<keyword evidence="8" id="KW-1185">Reference proteome</keyword>
<feature type="compositionally biased region" description="Basic and acidic residues" evidence="5">
    <location>
        <begin position="278"/>
        <end position="294"/>
    </location>
</feature>
<dbReference type="InterPro" id="IPR017930">
    <property type="entry name" value="Myb_dom"/>
</dbReference>
<dbReference type="Gene3D" id="1.10.10.60">
    <property type="entry name" value="Homeodomain-like"/>
    <property type="match status" value="1"/>
</dbReference>
<dbReference type="InterPro" id="IPR001005">
    <property type="entry name" value="SANT/Myb"/>
</dbReference>
<dbReference type="OrthoDB" id="551907at2759"/>
<dbReference type="Pfam" id="PF00249">
    <property type="entry name" value="Myb_DNA-binding"/>
    <property type="match status" value="1"/>
</dbReference>
<reference evidence="7" key="2">
    <citation type="submission" date="2019-07" db="EMBL/GenBank/DDBJ databases">
        <authorList>
            <person name="Yang Y."/>
            <person name="Bocs S."/>
            <person name="Baudouin L."/>
        </authorList>
    </citation>
    <scope>NUCLEOTIDE SEQUENCE</scope>
    <source>
        <tissue evidence="7">Spear leaf of Hainan Tall coconut</tissue>
    </source>
</reference>
<evidence type="ECO:0000256" key="5">
    <source>
        <dbReference type="SAM" id="MobiDB-lite"/>
    </source>
</evidence>
<name>A0A8K0IIK9_COCNU</name>
<dbReference type="PROSITE" id="PS51294">
    <property type="entry name" value="HTH_MYB"/>
    <property type="match status" value="1"/>
</dbReference>
<evidence type="ECO:0000313" key="7">
    <source>
        <dbReference type="EMBL" id="KAG1358866.1"/>
    </source>
</evidence>
<accession>A0A8K0IIK9</accession>
<dbReference type="PANTHER" id="PTHR31499">
    <property type="entry name" value="MYB FAMILY TRANSCRIPTION FACTOR PHL11"/>
    <property type="match status" value="1"/>
</dbReference>
<dbReference type="InterPro" id="IPR009057">
    <property type="entry name" value="Homeodomain-like_sf"/>
</dbReference>
<keyword evidence="4" id="KW-0539">Nucleus</keyword>